<dbReference type="InterPro" id="IPR028098">
    <property type="entry name" value="Glyco_trans_4-like_N"/>
</dbReference>
<feature type="domain" description="Glycosyltransferase subfamily 4-like N-terminal" evidence="5">
    <location>
        <begin position="131"/>
        <end position="179"/>
    </location>
</feature>
<dbReference type="EMBL" id="BMMP01000002">
    <property type="protein sequence ID" value="GGO43061.1"/>
    <property type="molecule type" value="Genomic_DNA"/>
</dbReference>
<evidence type="ECO:0000256" key="4">
    <source>
        <dbReference type="SAM" id="MobiDB-lite"/>
    </source>
</evidence>
<dbReference type="Gene3D" id="3.40.50.2000">
    <property type="entry name" value="Glycogen Phosphorylase B"/>
    <property type="match status" value="2"/>
</dbReference>
<organism evidence="6 7">
    <name type="scientific">Streptomyces daqingensis</name>
    <dbReference type="NCBI Taxonomy" id="1472640"/>
    <lineage>
        <taxon>Bacteria</taxon>
        <taxon>Bacillati</taxon>
        <taxon>Actinomycetota</taxon>
        <taxon>Actinomycetes</taxon>
        <taxon>Kitasatosporales</taxon>
        <taxon>Streptomycetaceae</taxon>
        <taxon>Streptomyces</taxon>
    </lineage>
</organism>
<feature type="compositionally biased region" description="Basic and acidic residues" evidence="4">
    <location>
        <begin position="388"/>
        <end position="398"/>
    </location>
</feature>
<dbReference type="CDD" id="cd03801">
    <property type="entry name" value="GT4_PimA-like"/>
    <property type="match status" value="1"/>
</dbReference>
<dbReference type="GO" id="GO:0016740">
    <property type="term" value="F:transferase activity"/>
    <property type="evidence" value="ECO:0007669"/>
    <property type="project" value="UniProtKB-KW"/>
</dbReference>
<keyword evidence="7" id="KW-1185">Reference proteome</keyword>
<evidence type="ECO:0000313" key="7">
    <source>
        <dbReference type="Proteomes" id="UP000631535"/>
    </source>
</evidence>
<evidence type="ECO:0000256" key="1">
    <source>
        <dbReference type="ARBA" id="ARBA00021292"/>
    </source>
</evidence>
<feature type="region of interest" description="Disordered" evidence="4">
    <location>
        <begin position="351"/>
        <end position="398"/>
    </location>
</feature>
<evidence type="ECO:0000313" key="6">
    <source>
        <dbReference type="EMBL" id="GGO43061.1"/>
    </source>
</evidence>
<keyword evidence="2" id="KW-0328">Glycosyltransferase</keyword>
<keyword evidence="3 6" id="KW-0808">Transferase</keyword>
<dbReference type="Proteomes" id="UP000631535">
    <property type="component" value="Unassembled WGS sequence"/>
</dbReference>
<evidence type="ECO:0000256" key="3">
    <source>
        <dbReference type="ARBA" id="ARBA00022679"/>
    </source>
</evidence>
<evidence type="ECO:0000259" key="5">
    <source>
        <dbReference type="Pfam" id="PF13439"/>
    </source>
</evidence>
<feature type="compositionally biased region" description="Gly residues" evidence="4">
    <location>
        <begin position="1"/>
        <end position="15"/>
    </location>
</feature>
<dbReference type="RefSeq" id="WP_373292021.1">
    <property type="nucleotide sequence ID" value="NZ_BMMP01000002.1"/>
</dbReference>
<feature type="compositionally biased region" description="Basic and acidic residues" evidence="4">
    <location>
        <begin position="364"/>
        <end position="379"/>
    </location>
</feature>
<reference evidence="7" key="1">
    <citation type="journal article" date="2019" name="Int. J. Syst. Evol. Microbiol.">
        <title>The Global Catalogue of Microorganisms (GCM) 10K type strain sequencing project: providing services to taxonomists for standard genome sequencing and annotation.</title>
        <authorList>
            <consortium name="The Broad Institute Genomics Platform"/>
            <consortium name="The Broad Institute Genome Sequencing Center for Infectious Disease"/>
            <person name="Wu L."/>
            <person name="Ma J."/>
        </authorList>
    </citation>
    <scope>NUCLEOTIDE SEQUENCE [LARGE SCALE GENOMIC DNA]</scope>
    <source>
        <strain evidence="7">CGMCC 4.7178</strain>
    </source>
</reference>
<sequence>MSSADGTGGRPGGGAQRASPVHFVMPGDVDDPASPSGGNAYDRRMCRELAAAGRPVGEAALPGGWPDPGPSARSALERELAGLPDGSVVLVDGLVACGVPEIVVPETGRLRVAVLMHLPLADETGIEPGLAARLEELEGRTLRAAHAVVATSDWAARDVRHRHGLDPRRVHTVCPGTDPAPLARGTDGASRLLCVAAVTRRKGQADLARALAEVADTPFTCEFAGALDRDPAYTEELRGVLRDAGLEDRVQLSGPLTGRPLAEAYDAADLFVLASHAETYGMVFTEALSRGIPVLATAAGAVSDTVGTAPDGSVPGILVPPGDAGALAGALRRWLTEPTIRRLVTTSARRRRAGLQGWPGASQRLDEVLESLRGERPDAPEPSVPPDDGARHEDRRTP</sequence>
<dbReference type="PANTHER" id="PTHR12526:SF510">
    <property type="entry name" value="D-INOSITOL 3-PHOSPHATE GLYCOSYLTRANSFERASE"/>
    <property type="match status" value="1"/>
</dbReference>
<accession>A0ABQ2LTZ7</accession>
<dbReference type="PANTHER" id="PTHR12526">
    <property type="entry name" value="GLYCOSYLTRANSFERASE"/>
    <property type="match status" value="1"/>
</dbReference>
<dbReference type="Pfam" id="PF13439">
    <property type="entry name" value="Glyco_transf_4"/>
    <property type="match status" value="1"/>
</dbReference>
<name>A0ABQ2LTZ7_9ACTN</name>
<comment type="caution">
    <text evidence="6">The sequence shown here is derived from an EMBL/GenBank/DDBJ whole genome shotgun (WGS) entry which is preliminary data.</text>
</comment>
<feature type="region of interest" description="Disordered" evidence="4">
    <location>
        <begin position="1"/>
        <end position="41"/>
    </location>
</feature>
<evidence type="ECO:0000256" key="2">
    <source>
        <dbReference type="ARBA" id="ARBA00022676"/>
    </source>
</evidence>
<gene>
    <name evidence="6" type="ORF">GCM10012287_05310</name>
</gene>
<dbReference type="SUPFAM" id="SSF53756">
    <property type="entry name" value="UDP-Glycosyltransferase/glycogen phosphorylase"/>
    <property type="match status" value="1"/>
</dbReference>
<proteinExistence type="predicted"/>
<dbReference type="Pfam" id="PF13692">
    <property type="entry name" value="Glyco_trans_1_4"/>
    <property type="match status" value="1"/>
</dbReference>
<protein>
    <recommendedName>
        <fullName evidence="1">D-inositol 3-phosphate glycosyltransferase</fullName>
    </recommendedName>
</protein>